<dbReference type="Proteomes" id="UP000269154">
    <property type="component" value="Unassembled WGS sequence"/>
</dbReference>
<feature type="domain" description="Response regulatory" evidence="3">
    <location>
        <begin position="164"/>
        <end position="268"/>
    </location>
</feature>
<sequence>MFDLIQQDNLDNLQITSLTCHLQAEIKQPIFRLSIYEAFEKVKPIWQGWCEANLHNYSPNLAPLLNKPETLKQHTSTLIYQKFQALISKQLTLRDLAFYLKQDLLSLTKILMNYVSQEIIQLTDVPDIPALSVVKIDVVKSQAKEIQTQNSLLPETIIKSQKKLVVCIDDCPIISQIMGKIITKRGYKFIGIQKSTLAVSSLIEIQPDLVFLDLEMPIANGYEICRQLRRVPHLKNTPVVILTGRDSIIDRVRAQFVGCSEFINKPII</sequence>
<proteinExistence type="predicted"/>
<dbReference type="Pfam" id="PF00072">
    <property type="entry name" value="Response_reg"/>
    <property type="match status" value="1"/>
</dbReference>
<evidence type="ECO:0000313" key="5">
    <source>
        <dbReference type="Proteomes" id="UP000269154"/>
    </source>
</evidence>
<dbReference type="InterPro" id="IPR050595">
    <property type="entry name" value="Bact_response_regulator"/>
</dbReference>
<gene>
    <name evidence="4" type="ORF">D5R40_05590</name>
</gene>
<name>A0A3N6RNJ8_9CYAN</name>
<evidence type="ECO:0000259" key="3">
    <source>
        <dbReference type="PROSITE" id="PS50110"/>
    </source>
</evidence>
<dbReference type="RefSeq" id="WP_124143004.1">
    <property type="nucleotide sequence ID" value="NZ_CAWOKI010000246.1"/>
</dbReference>
<dbReference type="Gene3D" id="3.40.50.2300">
    <property type="match status" value="1"/>
</dbReference>
<accession>A0A3N6RNJ8</accession>
<keyword evidence="5" id="KW-1185">Reference proteome</keyword>
<reference evidence="4 5" key="1">
    <citation type="journal article" date="2018" name="ACS Chem. Biol.">
        <title>Ketoreductase domain dysfunction expands chemodiversity: malyngamide biosynthesis in the cyanobacterium Okeania hirsuta.</title>
        <authorList>
            <person name="Moss N.A."/>
            <person name="Leao T."/>
            <person name="Rankin M."/>
            <person name="McCullough T.M."/>
            <person name="Qu P."/>
            <person name="Korobeynikov A."/>
            <person name="Smith J.L."/>
            <person name="Gerwick L."/>
            <person name="Gerwick W.H."/>
        </authorList>
    </citation>
    <scope>NUCLEOTIDE SEQUENCE [LARGE SCALE GENOMIC DNA]</scope>
    <source>
        <strain evidence="4 5">PAB10Feb10-1</strain>
    </source>
</reference>
<dbReference type="PANTHER" id="PTHR44591">
    <property type="entry name" value="STRESS RESPONSE REGULATOR PROTEIN 1"/>
    <property type="match status" value="1"/>
</dbReference>
<dbReference type="InterPro" id="IPR001789">
    <property type="entry name" value="Sig_transdc_resp-reg_receiver"/>
</dbReference>
<dbReference type="PROSITE" id="PS50110">
    <property type="entry name" value="RESPONSE_REGULATORY"/>
    <property type="match status" value="1"/>
</dbReference>
<comment type="caution">
    <text evidence="4">The sequence shown here is derived from an EMBL/GenBank/DDBJ whole genome shotgun (WGS) entry which is preliminary data.</text>
</comment>
<dbReference type="OrthoDB" id="505173at2"/>
<dbReference type="InterPro" id="IPR011006">
    <property type="entry name" value="CheY-like_superfamily"/>
</dbReference>
<dbReference type="SMART" id="SM00448">
    <property type="entry name" value="REC"/>
    <property type="match status" value="1"/>
</dbReference>
<dbReference type="EMBL" id="RCBY01000019">
    <property type="protein sequence ID" value="RQH51439.1"/>
    <property type="molecule type" value="Genomic_DNA"/>
</dbReference>
<dbReference type="PANTHER" id="PTHR44591:SF23">
    <property type="entry name" value="CHEY SUBFAMILY"/>
    <property type="match status" value="1"/>
</dbReference>
<dbReference type="GO" id="GO:0000160">
    <property type="term" value="P:phosphorelay signal transduction system"/>
    <property type="evidence" value="ECO:0007669"/>
    <property type="project" value="InterPro"/>
</dbReference>
<evidence type="ECO:0000313" key="4">
    <source>
        <dbReference type="EMBL" id="RQH51439.1"/>
    </source>
</evidence>
<evidence type="ECO:0000256" key="1">
    <source>
        <dbReference type="ARBA" id="ARBA00022553"/>
    </source>
</evidence>
<protein>
    <submittedName>
        <fullName evidence="4">Response regulator</fullName>
    </submittedName>
</protein>
<feature type="modified residue" description="4-aspartylphosphate" evidence="2">
    <location>
        <position position="213"/>
    </location>
</feature>
<evidence type="ECO:0000256" key="2">
    <source>
        <dbReference type="PROSITE-ProRule" id="PRU00169"/>
    </source>
</evidence>
<dbReference type="AlphaFoldDB" id="A0A3N6RNJ8"/>
<keyword evidence="1 2" id="KW-0597">Phosphoprotein</keyword>
<dbReference type="SUPFAM" id="SSF52172">
    <property type="entry name" value="CheY-like"/>
    <property type="match status" value="1"/>
</dbReference>
<organism evidence="4 5">
    <name type="scientific">Okeania hirsuta</name>
    <dbReference type="NCBI Taxonomy" id="1458930"/>
    <lineage>
        <taxon>Bacteria</taxon>
        <taxon>Bacillati</taxon>
        <taxon>Cyanobacteriota</taxon>
        <taxon>Cyanophyceae</taxon>
        <taxon>Oscillatoriophycideae</taxon>
        <taxon>Oscillatoriales</taxon>
        <taxon>Microcoleaceae</taxon>
        <taxon>Okeania</taxon>
    </lineage>
</organism>